<keyword evidence="3" id="KW-1185">Reference proteome</keyword>
<comment type="caution">
    <text evidence="2">The sequence shown here is derived from an EMBL/GenBank/DDBJ whole genome shotgun (WGS) entry which is preliminary data.</text>
</comment>
<evidence type="ECO:0000256" key="1">
    <source>
        <dbReference type="SAM" id="SignalP"/>
    </source>
</evidence>
<evidence type="ECO:0000313" key="3">
    <source>
        <dbReference type="Proteomes" id="UP000276133"/>
    </source>
</evidence>
<feature type="signal peptide" evidence="1">
    <location>
        <begin position="1"/>
        <end position="18"/>
    </location>
</feature>
<evidence type="ECO:0000313" key="2">
    <source>
        <dbReference type="EMBL" id="RNA41064.1"/>
    </source>
</evidence>
<keyword evidence="1" id="KW-0732">Signal</keyword>
<name>A0A3M7SZ64_BRAPC</name>
<accession>A0A3M7SZ64</accession>
<dbReference type="Proteomes" id="UP000276133">
    <property type="component" value="Unassembled WGS sequence"/>
</dbReference>
<sequence>MITILIDLLSVSCSIVSSSKVGLAKSLDLCPGISDKNQNFKPQSASNSNIRANTLFDLNEASSLI</sequence>
<protein>
    <submittedName>
        <fullName evidence="2">Uncharacterized protein</fullName>
    </submittedName>
</protein>
<reference evidence="2 3" key="1">
    <citation type="journal article" date="2018" name="Sci. Rep.">
        <title>Genomic signatures of local adaptation to the degree of environmental predictability in rotifers.</title>
        <authorList>
            <person name="Franch-Gras L."/>
            <person name="Hahn C."/>
            <person name="Garcia-Roger E.M."/>
            <person name="Carmona M.J."/>
            <person name="Serra M."/>
            <person name="Gomez A."/>
        </authorList>
    </citation>
    <scope>NUCLEOTIDE SEQUENCE [LARGE SCALE GENOMIC DNA]</scope>
    <source>
        <strain evidence="2">HYR1</strain>
    </source>
</reference>
<dbReference type="AlphaFoldDB" id="A0A3M7SZ64"/>
<dbReference type="EMBL" id="REGN01000561">
    <property type="protein sequence ID" value="RNA41064.1"/>
    <property type="molecule type" value="Genomic_DNA"/>
</dbReference>
<feature type="chain" id="PRO_5017943484" evidence="1">
    <location>
        <begin position="19"/>
        <end position="65"/>
    </location>
</feature>
<gene>
    <name evidence="2" type="ORF">BpHYR1_035064</name>
</gene>
<organism evidence="2 3">
    <name type="scientific">Brachionus plicatilis</name>
    <name type="common">Marine rotifer</name>
    <name type="synonym">Brachionus muelleri</name>
    <dbReference type="NCBI Taxonomy" id="10195"/>
    <lineage>
        <taxon>Eukaryota</taxon>
        <taxon>Metazoa</taxon>
        <taxon>Spiralia</taxon>
        <taxon>Gnathifera</taxon>
        <taxon>Rotifera</taxon>
        <taxon>Eurotatoria</taxon>
        <taxon>Monogononta</taxon>
        <taxon>Pseudotrocha</taxon>
        <taxon>Ploima</taxon>
        <taxon>Brachionidae</taxon>
        <taxon>Brachionus</taxon>
    </lineage>
</organism>
<proteinExistence type="predicted"/>